<reference evidence="2 3" key="1">
    <citation type="journal article" date="2014" name="Genome Announc.">
        <title>Genome Sequence and Methylome of Soil Bacterium Gemmatirosa kalamazoonensis KBS708T, a Member of the Rarely Cultivated Gemmatimonadetes Phylum.</title>
        <authorList>
            <person name="Debruyn J.M."/>
            <person name="Radosevich M."/>
            <person name="Wommack K.E."/>
            <person name="Polson S.W."/>
            <person name="Hauser L.J."/>
            <person name="Fawaz M.N."/>
            <person name="Korlach J."/>
            <person name="Tsai Y.C."/>
        </authorList>
    </citation>
    <scope>NUCLEOTIDE SEQUENCE [LARGE SCALE GENOMIC DNA]</scope>
    <source>
        <strain evidence="2 3">KBS708</strain>
    </source>
</reference>
<dbReference type="EMBL" id="CP007128">
    <property type="protein sequence ID" value="AHG89008.1"/>
    <property type="molecule type" value="Genomic_DNA"/>
</dbReference>
<accession>W0RHW9</accession>
<dbReference type="AlphaFoldDB" id="W0RHW9"/>
<feature type="region of interest" description="Disordered" evidence="1">
    <location>
        <begin position="1"/>
        <end position="30"/>
    </location>
</feature>
<dbReference type="KEGG" id="gba:J421_1471"/>
<proteinExistence type="predicted"/>
<keyword evidence="3" id="KW-1185">Reference proteome</keyword>
<dbReference type="RefSeq" id="WP_025410526.1">
    <property type="nucleotide sequence ID" value="NZ_CP007128.1"/>
</dbReference>
<organism evidence="2 3">
    <name type="scientific">Gemmatirosa kalamazoonensis</name>
    <dbReference type="NCBI Taxonomy" id="861299"/>
    <lineage>
        <taxon>Bacteria</taxon>
        <taxon>Pseudomonadati</taxon>
        <taxon>Gemmatimonadota</taxon>
        <taxon>Gemmatimonadia</taxon>
        <taxon>Gemmatimonadales</taxon>
        <taxon>Gemmatimonadaceae</taxon>
        <taxon>Gemmatirosa</taxon>
    </lineage>
</organism>
<dbReference type="InParanoid" id="W0RHW9"/>
<protein>
    <submittedName>
        <fullName evidence="2">Uncharacterized protein</fullName>
    </submittedName>
</protein>
<name>W0RHW9_9BACT</name>
<gene>
    <name evidence="2" type="ORF">J421_1471</name>
</gene>
<sequence length="100" mass="10951">MLDAHFTAAPEAPRTRHGLGEQIRHRSPRPGAVAHIAVSSPPSRLRFLDYTRLSGPRDDVLDYAAFLFATDTGWGDTALELVSVEEEDGENLTVLLAKPL</sequence>
<dbReference type="HOGENOM" id="CLU_2301780_0_0_0"/>
<evidence type="ECO:0000313" key="3">
    <source>
        <dbReference type="Proteomes" id="UP000019151"/>
    </source>
</evidence>
<evidence type="ECO:0000313" key="2">
    <source>
        <dbReference type="EMBL" id="AHG89008.1"/>
    </source>
</evidence>
<dbReference type="Proteomes" id="UP000019151">
    <property type="component" value="Chromosome"/>
</dbReference>
<evidence type="ECO:0000256" key="1">
    <source>
        <dbReference type="SAM" id="MobiDB-lite"/>
    </source>
</evidence>